<sequence>MFSLKEETAVENRELKTSDCEVHKTIKTKDADVSLRLFEEYESQAGELTPELEKRIVMKLWLTVFPIVFLVNFMLFLDKNAIPSHLIFQKIPLKYYVSGATLIWSFLTLIHLTCQNYSQLAAVRFLLGLCESGVTPCLAHTIAMWFTPEEQAIVAPVFWISSSGQGLFGGPISYGVQFVQGVSPWKVYWSIIGVLMFVVSMSSLLFYPSNPASFWIFTPVERVHIIKRIKSKTNSSIEQKVVKREQIVEALKDPITWLFFWFVFFNMFSNNISFQSTIIYKNLGFSNLQSTLVAIASAGYSTVAAVIGSTILSQYKAQSAHVGTAFLIIALLGCILAIALPLSQSYGILAVTFTAVLSWCQSSAAGYTKRLVRSIVWSIGYAVMNMLAPQFWRQQDQPRYYMAWGLIIAFICVLSPCTLQLIRFILSRRNKERLQLLKDIADNRVEDTTGFVIEIHDDGNEVKKSVDISMLDLTDLQNKKFIYPL</sequence>
<dbReference type="GeneID" id="30991908"/>
<feature type="transmembrane region" description="Helical" evidence="6">
    <location>
        <begin position="319"/>
        <end position="340"/>
    </location>
</feature>
<dbReference type="SUPFAM" id="SSF103473">
    <property type="entry name" value="MFS general substrate transporter"/>
    <property type="match status" value="1"/>
</dbReference>
<feature type="transmembrane region" description="Helical" evidence="6">
    <location>
        <begin position="292"/>
        <end position="312"/>
    </location>
</feature>
<dbReference type="Gene3D" id="1.20.1250.20">
    <property type="entry name" value="MFS general substrate transporter like domains"/>
    <property type="match status" value="1"/>
</dbReference>
<accession>A0A1E4S135</accession>
<evidence type="ECO:0000313" key="8">
    <source>
        <dbReference type="Proteomes" id="UP000094389"/>
    </source>
</evidence>
<dbReference type="Proteomes" id="UP000094389">
    <property type="component" value="Unassembled WGS sequence"/>
</dbReference>
<feature type="transmembrane region" description="Helical" evidence="6">
    <location>
        <begin position="95"/>
        <end position="113"/>
    </location>
</feature>
<feature type="transmembrane region" description="Helical" evidence="6">
    <location>
        <begin position="187"/>
        <end position="207"/>
    </location>
</feature>
<dbReference type="GO" id="GO:0033229">
    <property type="term" value="F:cysteine transmembrane transporter activity"/>
    <property type="evidence" value="ECO:0007669"/>
    <property type="project" value="TreeGrafter"/>
</dbReference>
<feature type="transmembrane region" description="Helical" evidence="6">
    <location>
        <begin position="254"/>
        <end position="272"/>
    </location>
</feature>
<reference evidence="7 8" key="1">
    <citation type="journal article" date="2016" name="Proc. Natl. Acad. Sci. U.S.A.">
        <title>Comparative genomics of biotechnologically important yeasts.</title>
        <authorList>
            <person name="Riley R."/>
            <person name="Haridas S."/>
            <person name="Wolfe K.H."/>
            <person name="Lopes M.R."/>
            <person name="Hittinger C.T."/>
            <person name="Goeker M."/>
            <person name="Salamov A.A."/>
            <person name="Wisecaver J.H."/>
            <person name="Long T.M."/>
            <person name="Calvey C.H."/>
            <person name="Aerts A.L."/>
            <person name="Barry K.W."/>
            <person name="Choi C."/>
            <person name="Clum A."/>
            <person name="Coughlan A.Y."/>
            <person name="Deshpande S."/>
            <person name="Douglass A.P."/>
            <person name="Hanson S.J."/>
            <person name="Klenk H.-P."/>
            <person name="LaButti K.M."/>
            <person name="Lapidus A."/>
            <person name="Lindquist E.A."/>
            <person name="Lipzen A.M."/>
            <person name="Meier-Kolthoff J.P."/>
            <person name="Ohm R.A."/>
            <person name="Otillar R.P."/>
            <person name="Pangilinan J.L."/>
            <person name="Peng Y."/>
            <person name="Rokas A."/>
            <person name="Rosa C.A."/>
            <person name="Scheuner C."/>
            <person name="Sibirny A.A."/>
            <person name="Slot J.C."/>
            <person name="Stielow J.B."/>
            <person name="Sun H."/>
            <person name="Kurtzman C.P."/>
            <person name="Blackwell M."/>
            <person name="Grigoriev I.V."/>
            <person name="Jeffries T.W."/>
        </authorList>
    </citation>
    <scope>NUCLEOTIDE SEQUENCE [LARGE SCALE GENOMIC DNA]</scope>
    <source>
        <strain evidence="8">ATCC 18201 / CBS 1600 / BCRC 20928 / JCM 3617 / NBRC 0987 / NRRL Y-1542</strain>
    </source>
</reference>
<evidence type="ECO:0000313" key="7">
    <source>
        <dbReference type="EMBL" id="ODV73224.1"/>
    </source>
</evidence>
<keyword evidence="2" id="KW-0813">Transport</keyword>
<feature type="transmembrane region" description="Helical" evidence="6">
    <location>
        <begin position="346"/>
        <end position="367"/>
    </location>
</feature>
<evidence type="ECO:0000256" key="6">
    <source>
        <dbReference type="SAM" id="Phobius"/>
    </source>
</evidence>
<proteinExistence type="predicted"/>
<organism evidence="7 8">
    <name type="scientific">Cyberlindnera jadinii (strain ATCC 18201 / CBS 1600 / BCRC 20928 / JCM 3617 / NBRC 0987 / NRRL Y-1542)</name>
    <name type="common">Torula yeast</name>
    <name type="synonym">Candida utilis</name>
    <dbReference type="NCBI Taxonomy" id="983966"/>
    <lineage>
        <taxon>Eukaryota</taxon>
        <taxon>Fungi</taxon>
        <taxon>Dikarya</taxon>
        <taxon>Ascomycota</taxon>
        <taxon>Saccharomycotina</taxon>
        <taxon>Saccharomycetes</taxon>
        <taxon>Phaffomycetales</taxon>
        <taxon>Phaffomycetaceae</taxon>
        <taxon>Cyberlindnera</taxon>
    </lineage>
</organism>
<feature type="transmembrane region" description="Helical" evidence="6">
    <location>
        <begin position="125"/>
        <end position="146"/>
    </location>
</feature>
<keyword evidence="3 6" id="KW-0812">Transmembrane</keyword>
<feature type="transmembrane region" description="Helical" evidence="6">
    <location>
        <begin position="404"/>
        <end position="426"/>
    </location>
</feature>
<evidence type="ECO:0000256" key="5">
    <source>
        <dbReference type="ARBA" id="ARBA00023136"/>
    </source>
</evidence>
<dbReference type="EMBL" id="KV453931">
    <property type="protein sequence ID" value="ODV73224.1"/>
    <property type="molecule type" value="Genomic_DNA"/>
</dbReference>
<evidence type="ECO:0000256" key="3">
    <source>
        <dbReference type="ARBA" id="ARBA00022692"/>
    </source>
</evidence>
<name>A0A1E4S135_CYBJN</name>
<dbReference type="GO" id="GO:0016020">
    <property type="term" value="C:membrane"/>
    <property type="evidence" value="ECO:0007669"/>
    <property type="project" value="UniProtKB-SubCell"/>
</dbReference>
<dbReference type="InterPro" id="IPR036259">
    <property type="entry name" value="MFS_trans_sf"/>
</dbReference>
<evidence type="ECO:0000256" key="1">
    <source>
        <dbReference type="ARBA" id="ARBA00004141"/>
    </source>
</evidence>
<dbReference type="RefSeq" id="XP_020070263.1">
    <property type="nucleotide sequence ID" value="XM_020217512.1"/>
</dbReference>
<gene>
    <name evidence="7" type="ORF">CYBJADRAFT_194240</name>
</gene>
<keyword evidence="8" id="KW-1185">Reference proteome</keyword>
<protein>
    <submittedName>
        <fullName evidence="7">MFS general substrate transporter</fullName>
    </submittedName>
</protein>
<dbReference type="OMA" id="ESGITPC"/>
<keyword evidence="4 6" id="KW-1133">Transmembrane helix</keyword>
<evidence type="ECO:0000256" key="4">
    <source>
        <dbReference type="ARBA" id="ARBA00022989"/>
    </source>
</evidence>
<dbReference type="OrthoDB" id="3639251at2759"/>
<comment type="subcellular location">
    <subcellularLocation>
        <location evidence="1">Membrane</location>
        <topology evidence="1">Multi-pass membrane protein</topology>
    </subcellularLocation>
</comment>
<dbReference type="AlphaFoldDB" id="A0A1E4S135"/>
<dbReference type="PANTHER" id="PTHR43791">
    <property type="entry name" value="PERMEASE-RELATED"/>
    <property type="match status" value="1"/>
</dbReference>
<feature type="transmembrane region" description="Helical" evidence="6">
    <location>
        <begin position="374"/>
        <end position="392"/>
    </location>
</feature>
<evidence type="ECO:0000256" key="2">
    <source>
        <dbReference type="ARBA" id="ARBA00022448"/>
    </source>
</evidence>
<dbReference type="Pfam" id="PF07690">
    <property type="entry name" value="MFS_1"/>
    <property type="match status" value="1"/>
</dbReference>
<dbReference type="STRING" id="983966.A0A1E4S135"/>
<keyword evidence="5 6" id="KW-0472">Membrane</keyword>
<dbReference type="PANTHER" id="PTHR43791:SF63">
    <property type="entry name" value="HIGH AFFINITY CYSTEINE TRANSPORTER"/>
    <property type="match status" value="1"/>
</dbReference>
<feature type="transmembrane region" description="Helical" evidence="6">
    <location>
        <begin position="56"/>
        <end position="75"/>
    </location>
</feature>
<dbReference type="InterPro" id="IPR011701">
    <property type="entry name" value="MFS"/>
</dbReference>